<dbReference type="Proteomes" id="UP000219338">
    <property type="component" value="Unassembled WGS sequence"/>
</dbReference>
<reference evidence="3" key="1">
    <citation type="journal article" date="2017" name="Nat. Ecol. Evol.">
        <title>Genome expansion and lineage-specific genetic innovations in the forest pathogenic fungi Armillaria.</title>
        <authorList>
            <person name="Sipos G."/>
            <person name="Prasanna A.N."/>
            <person name="Walter M.C."/>
            <person name="O'Connor E."/>
            <person name="Balint B."/>
            <person name="Krizsan K."/>
            <person name="Kiss B."/>
            <person name="Hess J."/>
            <person name="Varga T."/>
            <person name="Slot J."/>
            <person name="Riley R."/>
            <person name="Boka B."/>
            <person name="Rigling D."/>
            <person name="Barry K."/>
            <person name="Lee J."/>
            <person name="Mihaltcheva S."/>
            <person name="LaButti K."/>
            <person name="Lipzen A."/>
            <person name="Waldron R."/>
            <person name="Moloney N.M."/>
            <person name="Sperisen C."/>
            <person name="Kredics L."/>
            <person name="Vagvoelgyi C."/>
            <person name="Patrignani A."/>
            <person name="Fitzpatrick D."/>
            <person name="Nagy I."/>
            <person name="Doyle S."/>
            <person name="Anderson J.B."/>
            <person name="Grigoriev I.V."/>
            <person name="Gueldener U."/>
            <person name="Muensterkoetter M."/>
            <person name="Nagy L.G."/>
        </authorList>
    </citation>
    <scope>NUCLEOTIDE SEQUENCE [LARGE SCALE GENOMIC DNA]</scope>
    <source>
        <strain evidence="3">C18/9</strain>
    </source>
</reference>
<feature type="transmembrane region" description="Helical" evidence="1">
    <location>
        <begin position="125"/>
        <end position="145"/>
    </location>
</feature>
<protein>
    <submittedName>
        <fullName evidence="2">Uncharacterized protein</fullName>
    </submittedName>
</protein>
<keyword evidence="1" id="KW-0472">Membrane</keyword>
<evidence type="ECO:0000313" key="2">
    <source>
        <dbReference type="EMBL" id="SJL18716.1"/>
    </source>
</evidence>
<feature type="transmembrane region" description="Helical" evidence="1">
    <location>
        <begin position="89"/>
        <end position="113"/>
    </location>
</feature>
<dbReference type="EMBL" id="FUEG01000067">
    <property type="protein sequence ID" value="SJL18716.1"/>
    <property type="molecule type" value="Genomic_DNA"/>
</dbReference>
<sequence>MTKSAPIGKAMIIVILLLYIFTTIDFGFEFSSIQLMFVNNAQSIVTKYMVSINPGLSIIAGSGTACAICSVLADATMIWRCWIIWRQRWLPIVLPVLLLICMTVFKIIITYELSIASTAGNYRYFMIYSSSILATTLWCTVLIIYQIVTVVQAGGGGLRAYRHACILEMTGHHIILQYLQKLQGELPQHSSLDVDEPPGSVHSEFVDFMH</sequence>
<organism evidence="2 3">
    <name type="scientific">Armillaria ostoyae</name>
    <name type="common">Armillaria root rot fungus</name>
    <dbReference type="NCBI Taxonomy" id="47428"/>
    <lineage>
        <taxon>Eukaryota</taxon>
        <taxon>Fungi</taxon>
        <taxon>Dikarya</taxon>
        <taxon>Basidiomycota</taxon>
        <taxon>Agaricomycotina</taxon>
        <taxon>Agaricomycetes</taxon>
        <taxon>Agaricomycetidae</taxon>
        <taxon>Agaricales</taxon>
        <taxon>Marasmiineae</taxon>
        <taxon>Physalacriaceae</taxon>
        <taxon>Armillaria</taxon>
    </lineage>
</organism>
<keyword evidence="1" id="KW-1133">Transmembrane helix</keyword>
<feature type="transmembrane region" description="Helical" evidence="1">
    <location>
        <begin position="57"/>
        <end position="77"/>
    </location>
</feature>
<feature type="transmembrane region" description="Helical" evidence="1">
    <location>
        <begin position="12"/>
        <end position="37"/>
    </location>
</feature>
<keyword evidence="1" id="KW-0812">Transmembrane</keyword>
<proteinExistence type="predicted"/>
<keyword evidence="3" id="KW-1185">Reference proteome</keyword>
<gene>
    <name evidence="2" type="ORF">ARMOST_22315</name>
</gene>
<dbReference type="AlphaFoldDB" id="A0A284SCI5"/>
<evidence type="ECO:0000256" key="1">
    <source>
        <dbReference type="SAM" id="Phobius"/>
    </source>
</evidence>
<accession>A0A284SCI5</accession>
<name>A0A284SCI5_ARMOS</name>
<evidence type="ECO:0000313" key="3">
    <source>
        <dbReference type="Proteomes" id="UP000219338"/>
    </source>
</evidence>